<dbReference type="EMBL" id="CAJVPW010010645">
    <property type="protein sequence ID" value="CAG8617709.1"/>
    <property type="molecule type" value="Genomic_DNA"/>
</dbReference>
<proteinExistence type="predicted"/>
<organism evidence="1 2">
    <name type="scientific">Cetraspora pellucida</name>
    <dbReference type="NCBI Taxonomy" id="1433469"/>
    <lineage>
        <taxon>Eukaryota</taxon>
        <taxon>Fungi</taxon>
        <taxon>Fungi incertae sedis</taxon>
        <taxon>Mucoromycota</taxon>
        <taxon>Glomeromycotina</taxon>
        <taxon>Glomeromycetes</taxon>
        <taxon>Diversisporales</taxon>
        <taxon>Gigasporaceae</taxon>
        <taxon>Cetraspora</taxon>
    </lineage>
</organism>
<gene>
    <name evidence="1" type="ORF">SPELUC_LOCUS7748</name>
</gene>
<name>A0ACA9MZ18_9GLOM</name>
<accession>A0ACA9MZ18</accession>
<protein>
    <submittedName>
        <fullName evidence="1">488_t:CDS:1</fullName>
    </submittedName>
</protein>
<reference evidence="1" key="1">
    <citation type="submission" date="2021-06" db="EMBL/GenBank/DDBJ databases">
        <authorList>
            <person name="Kallberg Y."/>
            <person name="Tangrot J."/>
            <person name="Rosling A."/>
        </authorList>
    </citation>
    <scope>NUCLEOTIDE SEQUENCE</scope>
    <source>
        <strain evidence="1">28 12/20/2015</strain>
    </source>
</reference>
<comment type="caution">
    <text evidence="1">The sequence shown here is derived from an EMBL/GenBank/DDBJ whole genome shotgun (WGS) entry which is preliminary data.</text>
</comment>
<feature type="non-terminal residue" evidence="1">
    <location>
        <position position="1"/>
    </location>
</feature>
<evidence type="ECO:0000313" key="1">
    <source>
        <dbReference type="EMBL" id="CAG8617709.1"/>
    </source>
</evidence>
<dbReference type="Proteomes" id="UP000789366">
    <property type="component" value="Unassembled WGS sequence"/>
</dbReference>
<evidence type="ECO:0000313" key="2">
    <source>
        <dbReference type="Proteomes" id="UP000789366"/>
    </source>
</evidence>
<keyword evidence="2" id="KW-1185">Reference proteome</keyword>
<sequence length="204" mass="24140">TKTLNPAEIAGPISANSDLMQHGLKENHKTYRFFKNLYDYEQKSVLLIGRHKLDATTGQHLPKNQQIFRRYDYDTAQTSYFYRTNEKLVGHVAQPVLIKKNYPEFTHIPLEQEHVRKDNGQCDNLIYTHFQTKPVLHFSFLPKQALLVRQFIDNLDTYAQEYDMEEAQDFYFYPITHDHKHEITKQLNGLCGCEIRARNQYLDN</sequence>